<keyword evidence="5" id="KW-0503">Monooxygenase</keyword>
<keyword evidence="2" id="KW-0285">Flavoprotein</keyword>
<evidence type="ECO:0000313" key="8">
    <source>
        <dbReference type="Proteomes" id="UP000244855"/>
    </source>
</evidence>
<dbReference type="STRING" id="97972.A0A2V1DD82"/>
<feature type="domain" description="FAD-binding" evidence="6">
    <location>
        <begin position="8"/>
        <end position="374"/>
    </location>
</feature>
<evidence type="ECO:0000256" key="1">
    <source>
        <dbReference type="ARBA" id="ARBA00007992"/>
    </source>
</evidence>
<dbReference type="Proteomes" id="UP000244855">
    <property type="component" value="Unassembled WGS sequence"/>
</dbReference>
<dbReference type="OrthoDB" id="9993796at2759"/>
<dbReference type="InterPro" id="IPR050493">
    <property type="entry name" value="FAD-dep_Monooxygenase_BioMet"/>
</dbReference>
<dbReference type="Pfam" id="PF01494">
    <property type="entry name" value="FAD_binding_3"/>
    <property type="match status" value="1"/>
</dbReference>
<dbReference type="PANTHER" id="PTHR13789">
    <property type="entry name" value="MONOOXYGENASE"/>
    <property type="match status" value="1"/>
</dbReference>
<dbReference type="PRINTS" id="PR00420">
    <property type="entry name" value="RNGMNOXGNASE"/>
</dbReference>
<organism evidence="7 8">
    <name type="scientific">Periconia macrospinosa</name>
    <dbReference type="NCBI Taxonomy" id="97972"/>
    <lineage>
        <taxon>Eukaryota</taxon>
        <taxon>Fungi</taxon>
        <taxon>Dikarya</taxon>
        <taxon>Ascomycota</taxon>
        <taxon>Pezizomycotina</taxon>
        <taxon>Dothideomycetes</taxon>
        <taxon>Pleosporomycetidae</taxon>
        <taxon>Pleosporales</taxon>
        <taxon>Massarineae</taxon>
        <taxon>Periconiaceae</taxon>
        <taxon>Periconia</taxon>
    </lineage>
</organism>
<dbReference type="EMBL" id="KZ805474">
    <property type="protein sequence ID" value="PVH96107.1"/>
    <property type="molecule type" value="Genomic_DNA"/>
</dbReference>
<reference evidence="7 8" key="1">
    <citation type="journal article" date="2018" name="Sci. Rep.">
        <title>Comparative genomics provides insights into the lifestyle and reveals functional heterogeneity of dark septate endophytic fungi.</title>
        <authorList>
            <person name="Knapp D.G."/>
            <person name="Nemeth J.B."/>
            <person name="Barry K."/>
            <person name="Hainaut M."/>
            <person name="Henrissat B."/>
            <person name="Johnson J."/>
            <person name="Kuo A."/>
            <person name="Lim J.H.P."/>
            <person name="Lipzen A."/>
            <person name="Nolan M."/>
            <person name="Ohm R.A."/>
            <person name="Tamas L."/>
            <person name="Grigoriev I.V."/>
            <person name="Spatafora J.W."/>
            <person name="Nagy L.G."/>
            <person name="Kovacs G.M."/>
        </authorList>
    </citation>
    <scope>NUCLEOTIDE SEQUENCE [LARGE SCALE GENOMIC DNA]</scope>
    <source>
        <strain evidence="7 8">DSE2036</strain>
    </source>
</reference>
<name>A0A2V1DD82_9PLEO</name>
<dbReference type="InterPro" id="IPR002938">
    <property type="entry name" value="FAD-bd"/>
</dbReference>
<dbReference type="GO" id="GO:0071949">
    <property type="term" value="F:FAD binding"/>
    <property type="evidence" value="ECO:0007669"/>
    <property type="project" value="InterPro"/>
</dbReference>
<dbReference type="Gene3D" id="3.50.50.60">
    <property type="entry name" value="FAD/NAD(P)-binding domain"/>
    <property type="match status" value="1"/>
</dbReference>
<evidence type="ECO:0000313" key="7">
    <source>
        <dbReference type="EMBL" id="PVH96107.1"/>
    </source>
</evidence>
<evidence type="ECO:0000256" key="3">
    <source>
        <dbReference type="ARBA" id="ARBA00022827"/>
    </source>
</evidence>
<proteinExistence type="inferred from homology"/>
<dbReference type="AlphaFoldDB" id="A0A2V1DD82"/>
<keyword evidence="3" id="KW-0274">FAD</keyword>
<keyword evidence="8" id="KW-1185">Reference proteome</keyword>
<evidence type="ECO:0000256" key="4">
    <source>
        <dbReference type="ARBA" id="ARBA00023002"/>
    </source>
</evidence>
<accession>A0A2V1DD82</accession>
<evidence type="ECO:0000256" key="2">
    <source>
        <dbReference type="ARBA" id="ARBA00022630"/>
    </source>
</evidence>
<gene>
    <name evidence="7" type="ORF">DM02DRAFT_688633</name>
</gene>
<dbReference type="SUPFAM" id="SSF51905">
    <property type="entry name" value="FAD/NAD(P)-binding domain"/>
    <property type="match status" value="1"/>
</dbReference>
<sequence length="407" mass="44811">MTEDKKLRIIIIGSGLAGLTAARILREHHDVTVFERGSASVATGGQGIAIGPNGMKILNTLGYSAELAGGVPLRSMRSYDSQGNLQDETHWDLQTRFGAETLGHLRSDFWDELFRLATAPSVELGIKGLPAKVLFESTVVNVDPIEGVVTLSDGSTAAGDVVILADGIHSKLRSSIVDVKPEPKKTGLTCHRVAISASEADQALGSLPIPLWWQRTNRENCMFFINGPDRSNRFVLAYPLRNQTYYNLSCMMKTEVSRKDTTESWDANADLGNIVGHFGYNEALKRILSVATVVKTWELQDLDPLPTWTRGRAIIIGDAAHAMTPMQAQGANMSIEDAEAFRLLFPRTQREDVPGVLQRIDRIRRPRAAESLRRTRETHGNLSAAERLNANFDFFMGYCGVFSVLDA</sequence>
<keyword evidence="4" id="KW-0560">Oxidoreductase</keyword>
<dbReference type="InterPro" id="IPR036188">
    <property type="entry name" value="FAD/NAD-bd_sf"/>
</dbReference>
<dbReference type="PANTHER" id="PTHR13789:SF314">
    <property type="entry name" value="FAD-BINDING DOMAIN-CONTAINING PROTEIN"/>
    <property type="match status" value="1"/>
</dbReference>
<dbReference type="GO" id="GO:0004497">
    <property type="term" value="F:monooxygenase activity"/>
    <property type="evidence" value="ECO:0007669"/>
    <property type="project" value="UniProtKB-KW"/>
</dbReference>
<protein>
    <submittedName>
        <fullName evidence="7">FAD binding domain protein</fullName>
    </submittedName>
</protein>
<evidence type="ECO:0000256" key="5">
    <source>
        <dbReference type="ARBA" id="ARBA00023033"/>
    </source>
</evidence>
<comment type="similarity">
    <text evidence="1">Belongs to the paxM FAD-dependent monooxygenase family.</text>
</comment>
<evidence type="ECO:0000259" key="6">
    <source>
        <dbReference type="Pfam" id="PF01494"/>
    </source>
</evidence>